<dbReference type="AlphaFoldDB" id="A0ABD1LWP5"/>
<feature type="region of interest" description="Disordered" evidence="2">
    <location>
        <begin position="1"/>
        <end position="62"/>
    </location>
</feature>
<dbReference type="Proteomes" id="UP001603857">
    <property type="component" value="Unassembled WGS sequence"/>
</dbReference>
<feature type="region of interest" description="Disordered" evidence="2">
    <location>
        <begin position="330"/>
        <end position="450"/>
    </location>
</feature>
<feature type="compositionally biased region" description="Basic and acidic residues" evidence="2">
    <location>
        <begin position="420"/>
        <end position="432"/>
    </location>
</feature>
<feature type="region of interest" description="Disordered" evidence="2">
    <location>
        <begin position="73"/>
        <end position="92"/>
    </location>
</feature>
<comment type="caution">
    <text evidence="3">The sequence shown here is derived from an EMBL/GenBank/DDBJ whole genome shotgun (WGS) entry which is preliminary data.</text>
</comment>
<reference evidence="3 4" key="1">
    <citation type="submission" date="2024-08" db="EMBL/GenBank/DDBJ databases">
        <title>Insights into the chromosomal genome structure of Flemingia macrophylla.</title>
        <authorList>
            <person name="Ding Y."/>
            <person name="Zhao Y."/>
            <person name="Bi W."/>
            <person name="Wu M."/>
            <person name="Zhao G."/>
            <person name="Gong Y."/>
            <person name="Li W."/>
            <person name="Zhang P."/>
        </authorList>
    </citation>
    <scope>NUCLEOTIDE SEQUENCE [LARGE SCALE GENOMIC DNA]</scope>
    <source>
        <strain evidence="3">DYQJB</strain>
        <tissue evidence="3">Leaf</tissue>
    </source>
</reference>
<feature type="compositionally biased region" description="Low complexity" evidence="2">
    <location>
        <begin position="354"/>
        <end position="366"/>
    </location>
</feature>
<evidence type="ECO:0000256" key="1">
    <source>
        <dbReference type="SAM" id="Coils"/>
    </source>
</evidence>
<feature type="compositionally biased region" description="Basic residues" evidence="2">
    <location>
        <begin position="51"/>
        <end position="62"/>
    </location>
</feature>
<keyword evidence="1" id="KW-0175">Coiled coil</keyword>
<protein>
    <submittedName>
        <fullName evidence="3">Uncharacterized protein</fullName>
    </submittedName>
</protein>
<gene>
    <name evidence="3" type="ORF">Fmac_021336</name>
</gene>
<accession>A0ABD1LWP5</accession>
<keyword evidence="4" id="KW-1185">Reference proteome</keyword>
<feature type="compositionally biased region" description="Pro residues" evidence="2">
    <location>
        <begin position="391"/>
        <end position="406"/>
    </location>
</feature>
<evidence type="ECO:0000313" key="3">
    <source>
        <dbReference type="EMBL" id="KAL2327909.1"/>
    </source>
</evidence>
<evidence type="ECO:0000256" key="2">
    <source>
        <dbReference type="SAM" id="MobiDB-lite"/>
    </source>
</evidence>
<feature type="coiled-coil region" evidence="1">
    <location>
        <begin position="199"/>
        <end position="233"/>
    </location>
</feature>
<proteinExistence type="predicted"/>
<feature type="compositionally biased region" description="Basic and acidic residues" evidence="2">
    <location>
        <begin position="1"/>
        <end position="13"/>
    </location>
</feature>
<dbReference type="EMBL" id="JBGMDY010000007">
    <property type="protein sequence ID" value="KAL2327909.1"/>
    <property type="molecule type" value="Genomic_DNA"/>
</dbReference>
<organism evidence="3 4">
    <name type="scientific">Flemingia macrophylla</name>
    <dbReference type="NCBI Taxonomy" id="520843"/>
    <lineage>
        <taxon>Eukaryota</taxon>
        <taxon>Viridiplantae</taxon>
        <taxon>Streptophyta</taxon>
        <taxon>Embryophyta</taxon>
        <taxon>Tracheophyta</taxon>
        <taxon>Spermatophyta</taxon>
        <taxon>Magnoliopsida</taxon>
        <taxon>eudicotyledons</taxon>
        <taxon>Gunneridae</taxon>
        <taxon>Pentapetalae</taxon>
        <taxon>rosids</taxon>
        <taxon>fabids</taxon>
        <taxon>Fabales</taxon>
        <taxon>Fabaceae</taxon>
        <taxon>Papilionoideae</taxon>
        <taxon>50 kb inversion clade</taxon>
        <taxon>NPAAA clade</taxon>
        <taxon>indigoferoid/millettioid clade</taxon>
        <taxon>Phaseoleae</taxon>
        <taxon>Flemingia</taxon>
    </lineage>
</organism>
<evidence type="ECO:0000313" key="4">
    <source>
        <dbReference type="Proteomes" id="UP001603857"/>
    </source>
</evidence>
<sequence>MTKLGGEEFDVKKLMAGRARPKSVAQASQRLTSEGLPRPTPQDVLPPMADRKKKAPEKKGTKKIVVATKRPAEGDGRAMTSVRTDKKMKQTTIPEHSLAPSDIIPMMFVGLGFLNLRVNAQEFISFDFITVEARHSVEDMSSADKLKVLGEMFLWCAVVSQVLGTKSCPELLALQAKMRDTEKLTEEVLARNSELVEANKKASTENPILRRRVEELMNENKQSSVEREKAVTELGKLDKDFKDYKVWAMAKAARHHEHGFNHAIRQFLAPLPGSCASQVSCWWIKVILRCSGLGRPNRQTHKLNPSRSPPRAFTSASVCLRVPLPTSACGRLPSSTASSSRSARPAPPPPPPSTSALASAHSHLPPRASPLPYPELSLPDLQGRHPLPQSGRPPPRPQATKSPPPQRHSNNNNDLAFFMYDEKTPKDSDGRLSHTGPQNQNSEEEFVIKGSLTHSRRQALERNILERRLRCFNR</sequence>
<feature type="compositionally biased region" description="Low complexity" evidence="2">
    <location>
        <begin position="333"/>
        <end position="344"/>
    </location>
</feature>
<name>A0ABD1LWP5_9FABA</name>